<accession>A0A1G9WUB2</accession>
<evidence type="ECO:0000313" key="2">
    <source>
        <dbReference type="EMBL" id="SDM87693.1"/>
    </source>
</evidence>
<dbReference type="Proteomes" id="UP000198901">
    <property type="component" value="Unassembled WGS sequence"/>
</dbReference>
<dbReference type="RefSeq" id="WP_093207946.1">
    <property type="nucleotide sequence ID" value="NZ_FNGS01000010.1"/>
</dbReference>
<dbReference type="STRING" id="563176.SAMN04488090_4428"/>
<protein>
    <submittedName>
        <fullName evidence="2">Glycosyltransferase involved in cell wall bisynthesis</fullName>
    </submittedName>
</protein>
<dbReference type="EMBL" id="FNGS01000010">
    <property type="protein sequence ID" value="SDM87693.1"/>
    <property type="molecule type" value="Genomic_DNA"/>
</dbReference>
<evidence type="ECO:0000259" key="1">
    <source>
        <dbReference type="Pfam" id="PF00535"/>
    </source>
</evidence>
<dbReference type="Gene3D" id="3.90.550.10">
    <property type="entry name" value="Spore Coat Polysaccharide Biosynthesis Protein SpsA, Chain A"/>
    <property type="match status" value="1"/>
</dbReference>
<name>A0A1G9WUB2_9BACT</name>
<reference evidence="2 3" key="1">
    <citation type="submission" date="2016-10" db="EMBL/GenBank/DDBJ databases">
        <authorList>
            <person name="de Groot N.N."/>
        </authorList>
    </citation>
    <scope>NUCLEOTIDE SEQUENCE [LARGE SCALE GENOMIC DNA]</scope>
    <source>
        <strain evidence="2 3">DSM 21668</strain>
    </source>
</reference>
<dbReference type="Pfam" id="PF00535">
    <property type="entry name" value="Glycos_transf_2"/>
    <property type="match status" value="1"/>
</dbReference>
<evidence type="ECO:0000313" key="3">
    <source>
        <dbReference type="Proteomes" id="UP000198901"/>
    </source>
</evidence>
<dbReference type="AlphaFoldDB" id="A0A1G9WUB2"/>
<feature type="domain" description="Glycosyltransferase 2-like" evidence="1">
    <location>
        <begin position="10"/>
        <end position="161"/>
    </location>
</feature>
<organism evidence="2 3">
    <name type="scientific">Siphonobacter aquaeclarae</name>
    <dbReference type="NCBI Taxonomy" id="563176"/>
    <lineage>
        <taxon>Bacteria</taxon>
        <taxon>Pseudomonadati</taxon>
        <taxon>Bacteroidota</taxon>
        <taxon>Cytophagia</taxon>
        <taxon>Cytophagales</taxon>
        <taxon>Cytophagaceae</taxon>
        <taxon>Siphonobacter</taxon>
    </lineage>
</organism>
<dbReference type="InterPro" id="IPR029044">
    <property type="entry name" value="Nucleotide-diphossugar_trans"/>
</dbReference>
<dbReference type="OrthoDB" id="744361at2"/>
<keyword evidence="2" id="KW-0808">Transferase</keyword>
<dbReference type="GO" id="GO:0016740">
    <property type="term" value="F:transferase activity"/>
    <property type="evidence" value="ECO:0007669"/>
    <property type="project" value="UniProtKB-KW"/>
</dbReference>
<dbReference type="InterPro" id="IPR001173">
    <property type="entry name" value="Glyco_trans_2-like"/>
</dbReference>
<dbReference type="CDD" id="cd00761">
    <property type="entry name" value="Glyco_tranf_GTA_type"/>
    <property type="match status" value="1"/>
</dbReference>
<proteinExistence type="predicted"/>
<gene>
    <name evidence="2" type="ORF">SAMN04488090_4428</name>
</gene>
<sequence>MAHAFETVTLLVTHYNRSRSLENLLRSFGALSCTFGDIVVSDDGSRPEHLDALKQLQATYPFRLITTERNRGLGNNINKGQDAVRTPYTLYIQEDFQPAAIFPEKLSAALRFMENDPALDYVRFYAYIPYPYRKPYGEGFSEMYTPAWGLDYTKIYAYSDHPHLRRTTFFQKFGRYGEGIKGDRMEYNMCLSFIQHKGKGLFYDDFKSLLEQINPEAEPSTMTRSAWTQSGNRFVAFLRDVYRQVKYNFDIHFSRQP</sequence>
<keyword evidence="3" id="KW-1185">Reference proteome</keyword>
<dbReference type="SUPFAM" id="SSF53448">
    <property type="entry name" value="Nucleotide-diphospho-sugar transferases"/>
    <property type="match status" value="1"/>
</dbReference>